<feature type="compositionally biased region" description="Low complexity" evidence="1">
    <location>
        <begin position="31"/>
        <end position="46"/>
    </location>
</feature>
<feature type="region of interest" description="Disordered" evidence="1">
    <location>
        <begin position="186"/>
        <end position="220"/>
    </location>
</feature>
<dbReference type="InterPro" id="IPR045341">
    <property type="entry name" value="DUF6532"/>
</dbReference>
<dbReference type="EMBL" id="JADOXO010000028">
    <property type="protein sequence ID" value="KAF9818564.1"/>
    <property type="molecule type" value="Genomic_DNA"/>
</dbReference>
<dbReference type="Pfam" id="PF20149">
    <property type="entry name" value="DUF6532"/>
    <property type="match status" value="1"/>
</dbReference>
<organism evidence="3 4">
    <name type="scientific">Rhodonia placenta</name>
    <dbReference type="NCBI Taxonomy" id="104341"/>
    <lineage>
        <taxon>Eukaryota</taxon>
        <taxon>Fungi</taxon>
        <taxon>Dikarya</taxon>
        <taxon>Basidiomycota</taxon>
        <taxon>Agaricomycotina</taxon>
        <taxon>Agaricomycetes</taxon>
        <taxon>Polyporales</taxon>
        <taxon>Adustoporiaceae</taxon>
        <taxon>Rhodonia</taxon>
    </lineage>
</organism>
<feature type="compositionally biased region" description="Basic and acidic residues" evidence="1">
    <location>
        <begin position="199"/>
        <end position="209"/>
    </location>
</feature>
<dbReference type="Proteomes" id="UP000639403">
    <property type="component" value="Unassembled WGS sequence"/>
</dbReference>
<evidence type="ECO:0000313" key="4">
    <source>
        <dbReference type="Proteomes" id="UP000639403"/>
    </source>
</evidence>
<feature type="compositionally biased region" description="Basic and acidic residues" evidence="1">
    <location>
        <begin position="18"/>
        <end position="27"/>
    </location>
</feature>
<dbReference type="AlphaFoldDB" id="A0A8H7U4P9"/>
<proteinExistence type="predicted"/>
<feature type="compositionally biased region" description="Low complexity" evidence="1">
    <location>
        <begin position="189"/>
        <end position="198"/>
    </location>
</feature>
<reference evidence="3" key="2">
    <citation type="journal article" name="Front. Microbiol.">
        <title>Degradative Capacity of Two Strains of Rhodonia placenta: From Phenotype to Genotype.</title>
        <authorList>
            <person name="Kolle M."/>
            <person name="Horta M.A.C."/>
            <person name="Nowrousian M."/>
            <person name="Ohm R.A."/>
            <person name="Benz J.P."/>
            <person name="Pilgard A."/>
        </authorList>
    </citation>
    <scope>NUCLEOTIDE SEQUENCE</scope>
    <source>
        <strain evidence="3">FPRL280</strain>
    </source>
</reference>
<protein>
    <recommendedName>
        <fullName evidence="2">DUF6532 domain-containing protein</fullName>
    </recommendedName>
</protein>
<evidence type="ECO:0000259" key="2">
    <source>
        <dbReference type="Pfam" id="PF20149"/>
    </source>
</evidence>
<gene>
    <name evidence="3" type="ORF">IEO21_02669</name>
</gene>
<evidence type="ECO:0000256" key="1">
    <source>
        <dbReference type="SAM" id="MobiDB-lite"/>
    </source>
</evidence>
<sequence length="479" mass="53623">MLAAPLGSELARSAARRNLREAERTASDGHSSYTNPSSLTSTPLSSQYMANTPIPFAFSQQLSDSQPVLSAASPLTSRLENSEPFEDLQHVPVSEMDELATEIQPEADEHLLEHQFSKGSLQMSGNSNPEHHNGYHPSRLRCLRGKHNLVNDLSLSAFKLSIFRQCQEMHTTCSYETDLRAPYRTGLLSSNNDGNSSDASDHASDSEARPHKKARRDRSARTLMEDEQIIILAAYTHFKLLICTRSPFPTAQEGDILAVDAWAAACNELGVPRDNVPLNLKIKSREQQVRSTLKTIARKYVVKQYHFDNNKSLSSIAIEANRVLVESLKVKCAFAHIDKDNLTTLCKNPIFADILEDAWFADAGSDGMRYPAYFGSLIPLVTVALLLTVVENAIDEWTSGQWRLVELRSPVYGPRYLKHLHSLHQWAEYSVQRSQAHICMQRELLQTVRLWASLKNKLTPAAQDDDLSDNDFAASEHPE</sequence>
<evidence type="ECO:0000313" key="3">
    <source>
        <dbReference type="EMBL" id="KAF9818564.1"/>
    </source>
</evidence>
<feature type="region of interest" description="Disordered" evidence="1">
    <location>
        <begin position="1"/>
        <end position="46"/>
    </location>
</feature>
<comment type="caution">
    <text evidence="3">The sequence shown here is derived from an EMBL/GenBank/DDBJ whole genome shotgun (WGS) entry which is preliminary data.</text>
</comment>
<name>A0A8H7U4P9_9APHY</name>
<feature type="domain" description="DUF6532" evidence="2">
    <location>
        <begin position="234"/>
        <end position="426"/>
    </location>
</feature>
<accession>A0A8H7U4P9</accession>
<reference evidence="3" key="1">
    <citation type="submission" date="2020-11" db="EMBL/GenBank/DDBJ databases">
        <authorList>
            <person name="Koelle M."/>
            <person name="Horta M.A.C."/>
            <person name="Nowrousian M."/>
            <person name="Ohm R.A."/>
            <person name="Benz P."/>
            <person name="Pilgard A."/>
        </authorList>
    </citation>
    <scope>NUCLEOTIDE SEQUENCE</scope>
    <source>
        <strain evidence="3">FPRL280</strain>
    </source>
</reference>